<gene>
    <name evidence="9" type="primary">bepC_4</name>
    <name evidence="9" type="ORF">SDC9_75408</name>
</gene>
<keyword evidence="7" id="KW-0175">Coiled coil</keyword>
<keyword evidence="5" id="KW-0472">Membrane</keyword>
<dbReference type="Gene3D" id="1.20.1600.10">
    <property type="entry name" value="Outer membrane efflux proteins (OEP)"/>
    <property type="match status" value="1"/>
</dbReference>
<keyword evidence="2" id="KW-0813">Transport</keyword>
<organism evidence="9">
    <name type="scientific">bioreactor metagenome</name>
    <dbReference type="NCBI Taxonomy" id="1076179"/>
    <lineage>
        <taxon>unclassified sequences</taxon>
        <taxon>metagenomes</taxon>
        <taxon>ecological metagenomes</taxon>
    </lineage>
</organism>
<reference evidence="9" key="1">
    <citation type="submission" date="2019-08" db="EMBL/GenBank/DDBJ databases">
        <authorList>
            <person name="Kucharzyk K."/>
            <person name="Murdoch R.W."/>
            <person name="Higgins S."/>
            <person name="Loffler F."/>
        </authorList>
    </citation>
    <scope>NUCLEOTIDE SEQUENCE</scope>
</reference>
<feature type="compositionally biased region" description="Polar residues" evidence="8">
    <location>
        <begin position="76"/>
        <end position="93"/>
    </location>
</feature>
<evidence type="ECO:0000256" key="1">
    <source>
        <dbReference type="ARBA" id="ARBA00004442"/>
    </source>
</evidence>
<name>A0A644YLW6_9ZZZZ</name>
<evidence type="ECO:0000313" key="9">
    <source>
        <dbReference type="EMBL" id="MPM28871.1"/>
    </source>
</evidence>
<evidence type="ECO:0000256" key="3">
    <source>
        <dbReference type="ARBA" id="ARBA00022452"/>
    </source>
</evidence>
<dbReference type="PANTHER" id="PTHR30026">
    <property type="entry name" value="OUTER MEMBRANE PROTEIN TOLC"/>
    <property type="match status" value="1"/>
</dbReference>
<comment type="caution">
    <text evidence="9">The sequence shown here is derived from an EMBL/GenBank/DDBJ whole genome shotgun (WGS) entry which is preliminary data.</text>
</comment>
<dbReference type="InterPro" id="IPR051906">
    <property type="entry name" value="TolC-like"/>
</dbReference>
<dbReference type="InterPro" id="IPR028351">
    <property type="entry name" value="CyaE"/>
</dbReference>
<sequence length="424" mass="46629">MKRYFCLILTAFLCVYNPSVLLGGSISSFPSSLDLEQCLSIAKTHHPDIKKALAEINVADSQVEQVLSQERPGLDFSSSYSRQDASGTQRDHAYSSNLNLSQLISDSGKTALKKKVAQIGREGSEQKARTTEEQVVYDVKNAYFDALEAQKKLDVAEETLRLYTLLREQAQAFYDVGSVSKYDVTTAEVEESKAELEVAKAQTVIKTAITTLNNAMGLSNAPTYTLEDIEEEASLALSLNDVQTMALKRRPDLLASDSSLLAAQKNLKLTAKENSPEIKASGKYSFGGERFSGEEDWSVGVSLQFPILDGGLEAAKIEQAKSEIVISEAENEAIRLEIYKEVEQAYLEFTDSHHVLAVALQTVKQAEENLDIAQNRYKVGVGSPIEVADATEKYKEAKLGYWSALYSHRRALAALEKAVGGSWE</sequence>
<accession>A0A644YLW6</accession>
<dbReference type="GO" id="GO:0015562">
    <property type="term" value="F:efflux transmembrane transporter activity"/>
    <property type="evidence" value="ECO:0007669"/>
    <property type="project" value="InterPro"/>
</dbReference>
<dbReference type="PIRSF" id="PIRSF001892">
    <property type="entry name" value="CyaE"/>
    <property type="match status" value="1"/>
</dbReference>
<proteinExistence type="predicted"/>
<dbReference type="GO" id="GO:0015288">
    <property type="term" value="F:porin activity"/>
    <property type="evidence" value="ECO:0007669"/>
    <property type="project" value="TreeGrafter"/>
</dbReference>
<dbReference type="GO" id="GO:0009279">
    <property type="term" value="C:cell outer membrane"/>
    <property type="evidence" value="ECO:0007669"/>
    <property type="project" value="UniProtKB-SubCell"/>
</dbReference>
<dbReference type="Pfam" id="PF02321">
    <property type="entry name" value="OEP"/>
    <property type="match status" value="2"/>
</dbReference>
<feature type="region of interest" description="Disordered" evidence="8">
    <location>
        <begin position="74"/>
        <end position="93"/>
    </location>
</feature>
<feature type="coiled-coil region" evidence="7">
    <location>
        <begin position="312"/>
        <end position="376"/>
    </location>
</feature>
<evidence type="ECO:0000256" key="5">
    <source>
        <dbReference type="ARBA" id="ARBA00023136"/>
    </source>
</evidence>
<dbReference type="InterPro" id="IPR003423">
    <property type="entry name" value="OMP_efflux"/>
</dbReference>
<dbReference type="SUPFAM" id="SSF56954">
    <property type="entry name" value="Outer membrane efflux proteins (OEP)"/>
    <property type="match status" value="1"/>
</dbReference>
<keyword evidence="3" id="KW-1134">Transmembrane beta strand</keyword>
<dbReference type="EMBL" id="VSSQ01005369">
    <property type="protein sequence ID" value="MPM28871.1"/>
    <property type="molecule type" value="Genomic_DNA"/>
</dbReference>
<evidence type="ECO:0000256" key="4">
    <source>
        <dbReference type="ARBA" id="ARBA00022692"/>
    </source>
</evidence>
<protein>
    <submittedName>
        <fullName evidence="9">Outer membrane efflux protein BepC</fullName>
    </submittedName>
</protein>
<evidence type="ECO:0000256" key="8">
    <source>
        <dbReference type="SAM" id="MobiDB-lite"/>
    </source>
</evidence>
<dbReference type="PANTHER" id="PTHR30026:SF20">
    <property type="entry name" value="OUTER MEMBRANE PROTEIN TOLC"/>
    <property type="match status" value="1"/>
</dbReference>
<evidence type="ECO:0000256" key="6">
    <source>
        <dbReference type="ARBA" id="ARBA00023237"/>
    </source>
</evidence>
<comment type="subcellular location">
    <subcellularLocation>
        <location evidence="1">Cell outer membrane</location>
    </subcellularLocation>
</comment>
<keyword evidence="6" id="KW-0998">Cell outer membrane</keyword>
<keyword evidence="4" id="KW-0812">Transmembrane</keyword>
<dbReference type="AlphaFoldDB" id="A0A644YLW6"/>
<evidence type="ECO:0000256" key="7">
    <source>
        <dbReference type="SAM" id="Coils"/>
    </source>
</evidence>
<dbReference type="GO" id="GO:1990281">
    <property type="term" value="C:efflux pump complex"/>
    <property type="evidence" value="ECO:0007669"/>
    <property type="project" value="TreeGrafter"/>
</dbReference>
<evidence type="ECO:0000256" key="2">
    <source>
        <dbReference type="ARBA" id="ARBA00022448"/>
    </source>
</evidence>